<dbReference type="SUPFAM" id="SSF48452">
    <property type="entry name" value="TPR-like"/>
    <property type="match status" value="1"/>
</dbReference>
<name>A0A8H5FWP0_9AGAR</name>
<evidence type="ECO:0000256" key="5">
    <source>
        <dbReference type="ARBA" id="ARBA00022803"/>
    </source>
</evidence>
<dbReference type="GO" id="GO:0005829">
    <property type="term" value="C:cytosol"/>
    <property type="evidence" value="ECO:0007669"/>
    <property type="project" value="TreeGrafter"/>
</dbReference>
<dbReference type="AlphaFoldDB" id="A0A8H5FWP0"/>
<dbReference type="SMART" id="SM00028">
    <property type="entry name" value="TPR"/>
    <property type="match status" value="4"/>
</dbReference>
<evidence type="ECO:0000313" key="10">
    <source>
        <dbReference type="Proteomes" id="UP000559027"/>
    </source>
</evidence>
<dbReference type="Proteomes" id="UP000559027">
    <property type="component" value="Unassembled WGS sequence"/>
</dbReference>
<evidence type="ECO:0000256" key="2">
    <source>
        <dbReference type="ARBA" id="ARBA00005348"/>
    </source>
</evidence>
<feature type="coiled-coil region" evidence="7">
    <location>
        <begin position="216"/>
        <end position="243"/>
    </location>
</feature>
<dbReference type="GO" id="GO:0005052">
    <property type="term" value="F:peroxisome matrix targeting signal-1 binding"/>
    <property type="evidence" value="ECO:0007669"/>
    <property type="project" value="TreeGrafter"/>
</dbReference>
<dbReference type="GO" id="GO:0016560">
    <property type="term" value="P:protein import into peroxisome matrix, docking"/>
    <property type="evidence" value="ECO:0007669"/>
    <property type="project" value="TreeGrafter"/>
</dbReference>
<evidence type="ECO:0000256" key="3">
    <source>
        <dbReference type="ARBA" id="ARBA00022490"/>
    </source>
</evidence>
<dbReference type="Pfam" id="PF13432">
    <property type="entry name" value="TPR_16"/>
    <property type="match status" value="1"/>
</dbReference>
<dbReference type="InterPro" id="IPR019734">
    <property type="entry name" value="TPR_rpt"/>
</dbReference>
<keyword evidence="5 6" id="KW-0802">TPR repeat</keyword>
<evidence type="ECO:0000256" key="6">
    <source>
        <dbReference type="PROSITE-ProRule" id="PRU00339"/>
    </source>
</evidence>
<feature type="repeat" description="TPR" evidence="6">
    <location>
        <begin position="496"/>
        <end position="529"/>
    </location>
</feature>
<comment type="similarity">
    <text evidence="2">Belongs to the peroxisomal targeting signal receptor family.</text>
</comment>
<evidence type="ECO:0000256" key="8">
    <source>
        <dbReference type="SAM" id="MobiDB-lite"/>
    </source>
</evidence>
<dbReference type="PROSITE" id="PS50005">
    <property type="entry name" value="TPR"/>
    <property type="match status" value="3"/>
</dbReference>
<sequence>MSFQSLISGSECAMPANPLSQVLKHAEGDRSLQQDRIAGPSSSRLHQLPTTTGPSIANEQDLAHARQFFEAQGPTAGPSFAPHPADLARLNQTSSGPAAPGLHDTWVMEQQKQQVFRPEDMQQGGWASEFRASSQVASPASPGVQQNVPSRPDFQQRNSYMTPMGMYGNSMPMYGMSSGMFYPTSPNFTIADQGKGKGKSREADFEAAFAQVAASLQEQTARIEEVKDDVEGLNESMEKAKLDQDQVGTEADFNKIWEELQTSELPPPQEDMAKWEAEFNQLMNAQRDELEADYGASMQKAWESGLGDFSTDAAPGERLKFDDEGVPSLGPYAFEQGNKYMAESSTRSLLDEAKALLEQNGSLSEAALMLEAAIQKGQLGEGGYEAWILLGETRNMDEREEAGMRALTEGVRKAEENGTPGPGMMSLAISFTNEGYDKGSHSMLLRWLRATYPTLLIPEETENAMKTNSAWDTHTRITDLFLGLTREHHSNGILDPDLQVGLGVLFYTNSDYDHAKDCFATALGARPRDYLLWNRLGSSLSNGNKPEEALGAYREALALRPTYTRAIYNVGVACLNIGAFREAAEHFLSAISLQENSTGDSSDQLWHTLRRALQSMDRPDLADKAQVDRKVDLDIFRKEGFDF</sequence>
<evidence type="ECO:0000256" key="4">
    <source>
        <dbReference type="ARBA" id="ARBA00022737"/>
    </source>
</evidence>
<feature type="repeat" description="TPR" evidence="6">
    <location>
        <begin position="564"/>
        <end position="597"/>
    </location>
</feature>
<dbReference type="EMBL" id="JAACJO010000012">
    <property type="protein sequence ID" value="KAF5351941.1"/>
    <property type="molecule type" value="Genomic_DNA"/>
</dbReference>
<proteinExistence type="inferred from homology"/>
<dbReference type="InterPro" id="IPR011990">
    <property type="entry name" value="TPR-like_helical_dom_sf"/>
</dbReference>
<dbReference type="PANTHER" id="PTHR10130:SF9">
    <property type="entry name" value="PEROXISOMAL TARGETING SIGNAL RECEPTOR"/>
    <property type="match status" value="1"/>
</dbReference>
<comment type="caution">
    <text evidence="9">The sequence shown here is derived from an EMBL/GenBank/DDBJ whole genome shotgun (WGS) entry which is preliminary data.</text>
</comment>
<comment type="subcellular location">
    <subcellularLocation>
        <location evidence="1">Cytoplasm</location>
    </subcellularLocation>
</comment>
<keyword evidence="7" id="KW-0175">Coiled coil</keyword>
<feature type="repeat" description="TPR" evidence="6">
    <location>
        <begin position="530"/>
        <end position="563"/>
    </location>
</feature>
<gene>
    <name evidence="9" type="ORF">D9756_007599</name>
</gene>
<dbReference type="PANTHER" id="PTHR10130">
    <property type="entry name" value="PEROXISOMAL TARGETING SIGNAL 1 RECEPTOR PEX5"/>
    <property type="match status" value="1"/>
</dbReference>
<evidence type="ECO:0000256" key="1">
    <source>
        <dbReference type="ARBA" id="ARBA00004496"/>
    </source>
</evidence>
<dbReference type="Gene3D" id="1.25.40.10">
    <property type="entry name" value="Tetratricopeptide repeat domain"/>
    <property type="match status" value="1"/>
</dbReference>
<organism evidence="9 10">
    <name type="scientific">Leucocoprinus leucothites</name>
    <dbReference type="NCBI Taxonomy" id="201217"/>
    <lineage>
        <taxon>Eukaryota</taxon>
        <taxon>Fungi</taxon>
        <taxon>Dikarya</taxon>
        <taxon>Basidiomycota</taxon>
        <taxon>Agaricomycotina</taxon>
        <taxon>Agaricomycetes</taxon>
        <taxon>Agaricomycetidae</taxon>
        <taxon>Agaricales</taxon>
        <taxon>Agaricineae</taxon>
        <taxon>Agaricaceae</taxon>
        <taxon>Leucocoprinus</taxon>
    </lineage>
</organism>
<evidence type="ECO:0000313" key="9">
    <source>
        <dbReference type="EMBL" id="KAF5351941.1"/>
    </source>
</evidence>
<dbReference type="GO" id="GO:0005778">
    <property type="term" value="C:peroxisomal membrane"/>
    <property type="evidence" value="ECO:0007669"/>
    <property type="project" value="TreeGrafter"/>
</dbReference>
<keyword evidence="4" id="KW-0677">Repeat</keyword>
<accession>A0A8H5FWP0</accession>
<feature type="region of interest" description="Disordered" evidence="8">
    <location>
        <begin position="131"/>
        <end position="157"/>
    </location>
</feature>
<reference evidence="9 10" key="1">
    <citation type="journal article" date="2020" name="ISME J.">
        <title>Uncovering the hidden diversity of litter-decomposition mechanisms in mushroom-forming fungi.</title>
        <authorList>
            <person name="Floudas D."/>
            <person name="Bentzer J."/>
            <person name="Ahren D."/>
            <person name="Johansson T."/>
            <person name="Persson P."/>
            <person name="Tunlid A."/>
        </authorList>
    </citation>
    <scope>NUCLEOTIDE SEQUENCE [LARGE SCALE GENOMIC DNA]</scope>
    <source>
        <strain evidence="9 10">CBS 146.42</strain>
    </source>
</reference>
<dbReference type="InterPro" id="IPR024111">
    <property type="entry name" value="PEX5/PEX5L"/>
</dbReference>
<dbReference type="OrthoDB" id="10006023at2759"/>
<protein>
    <recommendedName>
        <fullName evidence="11">Peroxisomal targeting signal receptor</fullName>
    </recommendedName>
</protein>
<keyword evidence="10" id="KW-1185">Reference proteome</keyword>
<evidence type="ECO:0000256" key="7">
    <source>
        <dbReference type="SAM" id="Coils"/>
    </source>
</evidence>
<keyword evidence="3" id="KW-0963">Cytoplasm</keyword>
<evidence type="ECO:0008006" key="11">
    <source>
        <dbReference type="Google" id="ProtNLM"/>
    </source>
</evidence>